<sequence length="322" mass="34752">MSLPPPEWAPVARIYTAWPWRRREWHGALEAAQQGAAFLLRAIVVGGTPATMLVPDAAAEAAARAAVGDLRGADFLRTRYGDIWLRDTGPIFAGDRAAAFRFNGWGGKFEMPGDERVAAVLARREGRRLDAHDFVLEGGAIDHDGNGLAITTEECLLNPNRNPGMDRQDVERAVCEALGFDRLIWLGRGLAKDHTDGHVDNLARFVAVGRAVVPQAMGTDDPNALVYEDAARRLAEARIDVVRIPSAGRVKGTDGEIVPASYMNFILTNERVIVPTYAVPMDKPAVQALGALFPGREAIGLDARALLSGGGAFHCMTREVPA</sequence>
<dbReference type="GO" id="GO:0047632">
    <property type="term" value="F:agmatine deiminase activity"/>
    <property type="evidence" value="ECO:0007669"/>
    <property type="project" value="TreeGrafter"/>
</dbReference>
<dbReference type="Proteomes" id="UP000011717">
    <property type="component" value="Unassembled WGS sequence"/>
</dbReference>
<dbReference type="PATRIC" id="fig|1234595.3.peg.2480"/>
<accession>M2U2V5</accession>
<evidence type="ECO:0000256" key="1">
    <source>
        <dbReference type="ARBA" id="ARBA00022801"/>
    </source>
</evidence>
<dbReference type="EMBL" id="AMRV01000009">
    <property type="protein sequence ID" value="EMD82193.1"/>
    <property type="molecule type" value="Genomic_DNA"/>
</dbReference>
<dbReference type="GO" id="GO:0009446">
    <property type="term" value="P:putrescine biosynthetic process"/>
    <property type="evidence" value="ECO:0007669"/>
    <property type="project" value="InterPro"/>
</dbReference>
<dbReference type="Pfam" id="PF04371">
    <property type="entry name" value="PAD_porph"/>
    <property type="match status" value="1"/>
</dbReference>
<organism evidence="2 3">
    <name type="scientific">Pacificimonas flava</name>
    <dbReference type="NCBI Taxonomy" id="1234595"/>
    <lineage>
        <taxon>Bacteria</taxon>
        <taxon>Pseudomonadati</taxon>
        <taxon>Pseudomonadota</taxon>
        <taxon>Alphaproteobacteria</taxon>
        <taxon>Sphingomonadales</taxon>
        <taxon>Sphingosinicellaceae</taxon>
        <taxon>Pacificimonas</taxon>
    </lineage>
</organism>
<comment type="caution">
    <text evidence="2">The sequence shown here is derived from an EMBL/GenBank/DDBJ whole genome shotgun (WGS) entry which is preliminary data.</text>
</comment>
<dbReference type="AlphaFoldDB" id="M2U2V5"/>
<dbReference type="GO" id="GO:0004668">
    <property type="term" value="F:protein-arginine deiminase activity"/>
    <property type="evidence" value="ECO:0007669"/>
    <property type="project" value="InterPro"/>
</dbReference>
<proteinExistence type="predicted"/>
<evidence type="ECO:0000313" key="2">
    <source>
        <dbReference type="EMBL" id="EMD82193.1"/>
    </source>
</evidence>
<name>M2U2V5_9SPHN</name>
<protein>
    <submittedName>
        <fullName evidence="2">Agmatine deiminase</fullName>
    </submittedName>
</protein>
<dbReference type="OrthoDB" id="9808013at2"/>
<dbReference type="RefSeq" id="WP_008603366.1">
    <property type="nucleotide sequence ID" value="NZ_AMRV01000009.1"/>
</dbReference>
<reference evidence="2 3" key="1">
    <citation type="journal article" date="2013" name="Genome Announc.">
        <title>Draft Genome Sequence of Strain JLT2015T, Belonging to the Family Sphingomonadaceae of the Alphaproteobacteria.</title>
        <authorList>
            <person name="Tang K."/>
            <person name="Liu K."/>
            <person name="Li S."/>
            <person name="Jiao N."/>
        </authorList>
    </citation>
    <scope>NUCLEOTIDE SEQUENCE [LARGE SCALE GENOMIC DNA]</scope>
    <source>
        <strain evidence="2 3">JLT2015</strain>
    </source>
</reference>
<dbReference type="Gene3D" id="3.75.10.10">
    <property type="entry name" value="L-arginine/glycine Amidinotransferase, Chain A"/>
    <property type="match status" value="1"/>
</dbReference>
<gene>
    <name evidence="2" type="ORF">C725_2479</name>
</gene>
<keyword evidence="3" id="KW-1185">Reference proteome</keyword>
<dbReference type="SUPFAM" id="SSF55909">
    <property type="entry name" value="Pentein"/>
    <property type="match status" value="1"/>
</dbReference>
<dbReference type="PANTHER" id="PTHR31377">
    <property type="entry name" value="AGMATINE DEIMINASE-RELATED"/>
    <property type="match status" value="1"/>
</dbReference>
<dbReference type="PANTHER" id="PTHR31377:SF0">
    <property type="entry name" value="AGMATINE DEIMINASE-RELATED"/>
    <property type="match status" value="1"/>
</dbReference>
<keyword evidence="1" id="KW-0378">Hydrolase</keyword>
<evidence type="ECO:0000313" key="3">
    <source>
        <dbReference type="Proteomes" id="UP000011717"/>
    </source>
</evidence>
<dbReference type="InterPro" id="IPR007466">
    <property type="entry name" value="Peptidyl-Arg-deiminase_porph"/>
</dbReference>